<dbReference type="InterPro" id="IPR029063">
    <property type="entry name" value="SAM-dependent_MTases_sf"/>
</dbReference>
<evidence type="ECO:0000313" key="8">
    <source>
        <dbReference type="EMBL" id="RRN48066.1"/>
    </source>
</evidence>
<keyword evidence="3 5" id="KW-0949">S-adenosyl-L-methionine</keyword>
<dbReference type="EMBL" id="RRZO01000122">
    <property type="protein sequence ID" value="RRN48066.1"/>
    <property type="molecule type" value="Genomic_DNA"/>
</dbReference>
<dbReference type="PRINTS" id="PR00105">
    <property type="entry name" value="C5METTRFRASE"/>
</dbReference>
<protein>
    <recommendedName>
        <fullName evidence="7">Cytosine-specific methyltransferase</fullName>
        <ecNumber evidence="7">2.1.1.37</ecNumber>
    </recommendedName>
</protein>
<keyword evidence="1 5" id="KW-0489">Methyltransferase</keyword>
<dbReference type="InterPro" id="IPR001525">
    <property type="entry name" value="C5_MeTfrase"/>
</dbReference>
<proteinExistence type="inferred from homology"/>
<evidence type="ECO:0000313" key="9">
    <source>
        <dbReference type="Proteomes" id="UP000278566"/>
    </source>
</evidence>
<feature type="active site" evidence="5">
    <location>
        <position position="88"/>
    </location>
</feature>
<accession>A0A3R8MWE8</accession>
<organism evidence="8 9">
    <name type="scientific">Streptococcus suis</name>
    <dbReference type="NCBI Taxonomy" id="1307"/>
    <lineage>
        <taxon>Bacteria</taxon>
        <taxon>Bacillati</taxon>
        <taxon>Bacillota</taxon>
        <taxon>Bacilli</taxon>
        <taxon>Lactobacillales</taxon>
        <taxon>Streptococcaceae</taxon>
        <taxon>Streptococcus</taxon>
    </lineage>
</organism>
<reference evidence="8 9" key="1">
    <citation type="submission" date="2018-11" db="EMBL/GenBank/DDBJ databases">
        <title>Changes in penicillin susceptibility of Streptococcus suis isolates by amino acid alterations in the penicillin-binding protein.</title>
        <authorList>
            <person name="Niemann L."/>
            <person name="Eichhorn I."/>
        </authorList>
    </citation>
    <scope>NUCLEOTIDE SEQUENCE [LARGE SCALE GENOMIC DNA]</scope>
    <source>
        <strain evidence="8 9">IMT40738</strain>
    </source>
</reference>
<comment type="caution">
    <text evidence="8">The sequence shown here is derived from an EMBL/GenBank/DDBJ whole genome shotgun (WGS) entry which is preliminary data.</text>
</comment>
<dbReference type="PROSITE" id="PS51679">
    <property type="entry name" value="SAM_MT_C5"/>
    <property type="match status" value="1"/>
</dbReference>
<dbReference type="Pfam" id="PF00145">
    <property type="entry name" value="DNA_methylase"/>
    <property type="match status" value="1"/>
</dbReference>
<dbReference type="Gene3D" id="3.40.50.150">
    <property type="entry name" value="Vaccinia Virus protein VP39"/>
    <property type="match status" value="1"/>
</dbReference>
<dbReference type="AlphaFoldDB" id="A0A3R8MWE8"/>
<dbReference type="PROSITE" id="PS00094">
    <property type="entry name" value="C5_MTASE_1"/>
    <property type="match status" value="1"/>
</dbReference>
<keyword evidence="4" id="KW-0680">Restriction system</keyword>
<dbReference type="InterPro" id="IPR018117">
    <property type="entry name" value="C5_DNA_meth_AS"/>
</dbReference>
<dbReference type="NCBIfam" id="TIGR00675">
    <property type="entry name" value="dcm"/>
    <property type="match status" value="1"/>
</dbReference>
<evidence type="ECO:0000256" key="5">
    <source>
        <dbReference type="PROSITE-ProRule" id="PRU01016"/>
    </source>
</evidence>
<sequence length="368" mass="42721">MLSEKLSMIHEKENLEIMREKVFALGSLKEQKEFVDNLYEGQESKNKVMQSYLANYDIEPSNFHWNVAFLDGTHFRDKIDLFVGGSPCQSFSLVGKQRGLDDTRGTLFYEYARLVGEIQPKVFIYENVRAVLSNDNGETWKTMSKIFDDLGYDWSYQVLNAKDYGVPQNRERVFVVGFRKDLGITNFKFPDPIELTSSMKDYLLDNVSGKYYLPKKGVEFVTSEKNLDKRYTQIDGDIQLCQKKNQQFNWHGDFVFVEENTNQEKLMEDLEKYFLSEKVKKYVLSTGTKGFYSKPEIDLDIARPLLQSMHKMHRAGIDNYVTTEGRLRKLTPRECLRLMGFCDSFKIVVSDTSAYQQSGNSIVVDVLM</sequence>
<dbReference type="PANTHER" id="PTHR46098:SF1">
    <property type="entry name" value="TRNA (CYTOSINE(38)-C(5))-METHYLTRANSFERASE"/>
    <property type="match status" value="1"/>
</dbReference>
<dbReference type="SUPFAM" id="SSF53335">
    <property type="entry name" value="S-adenosyl-L-methionine-dependent methyltransferases"/>
    <property type="match status" value="1"/>
</dbReference>
<evidence type="ECO:0000256" key="6">
    <source>
        <dbReference type="RuleBase" id="RU000416"/>
    </source>
</evidence>
<comment type="catalytic activity">
    <reaction evidence="7">
        <text>a 2'-deoxycytidine in DNA + S-adenosyl-L-methionine = a 5-methyl-2'-deoxycytidine in DNA + S-adenosyl-L-homocysteine + H(+)</text>
        <dbReference type="Rhea" id="RHEA:13681"/>
        <dbReference type="Rhea" id="RHEA-COMP:11369"/>
        <dbReference type="Rhea" id="RHEA-COMP:11370"/>
        <dbReference type="ChEBI" id="CHEBI:15378"/>
        <dbReference type="ChEBI" id="CHEBI:57856"/>
        <dbReference type="ChEBI" id="CHEBI:59789"/>
        <dbReference type="ChEBI" id="CHEBI:85452"/>
        <dbReference type="ChEBI" id="CHEBI:85454"/>
        <dbReference type="EC" id="2.1.1.37"/>
    </reaction>
</comment>
<evidence type="ECO:0000256" key="2">
    <source>
        <dbReference type="ARBA" id="ARBA00022679"/>
    </source>
</evidence>
<dbReference type="PANTHER" id="PTHR46098">
    <property type="entry name" value="TRNA (CYTOSINE(38)-C(5))-METHYLTRANSFERASE"/>
    <property type="match status" value="1"/>
</dbReference>
<dbReference type="InterPro" id="IPR050750">
    <property type="entry name" value="C5-MTase"/>
</dbReference>
<dbReference type="GO" id="GO:0009307">
    <property type="term" value="P:DNA restriction-modification system"/>
    <property type="evidence" value="ECO:0007669"/>
    <property type="project" value="UniProtKB-KW"/>
</dbReference>
<gene>
    <name evidence="8" type="ORF">EI220_12215</name>
</gene>
<name>A0A3R8MWE8_STRSU</name>
<feature type="non-terminal residue" evidence="8">
    <location>
        <position position="368"/>
    </location>
</feature>
<evidence type="ECO:0000256" key="4">
    <source>
        <dbReference type="ARBA" id="ARBA00022747"/>
    </source>
</evidence>
<evidence type="ECO:0000256" key="7">
    <source>
        <dbReference type="RuleBase" id="RU000417"/>
    </source>
</evidence>
<comment type="similarity">
    <text evidence="5 6">Belongs to the class I-like SAM-binding methyltransferase superfamily. C5-methyltransferase family.</text>
</comment>
<dbReference type="EC" id="2.1.1.37" evidence="7"/>
<dbReference type="Proteomes" id="UP000278566">
    <property type="component" value="Unassembled WGS sequence"/>
</dbReference>
<keyword evidence="2 5" id="KW-0808">Transferase</keyword>
<evidence type="ECO:0000256" key="3">
    <source>
        <dbReference type="ARBA" id="ARBA00022691"/>
    </source>
</evidence>
<dbReference type="GO" id="GO:0003886">
    <property type="term" value="F:DNA (cytosine-5-)-methyltransferase activity"/>
    <property type="evidence" value="ECO:0007669"/>
    <property type="project" value="UniProtKB-EC"/>
</dbReference>
<dbReference type="GO" id="GO:0032259">
    <property type="term" value="P:methylation"/>
    <property type="evidence" value="ECO:0007669"/>
    <property type="project" value="UniProtKB-KW"/>
</dbReference>
<evidence type="ECO:0000256" key="1">
    <source>
        <dbReference type="ARBA" id="ARBA00022603"/>
    </source>
</evidence>
<dbReference type="Gene3D" id="3.90.120.10">
    <property type="entry name" value="DNA Methylase, subunit A, domain 2"/>
    <property type="match status" value="1"/>
</dbReference>